<dbReference type="GO" id="GO:0046872">
    <property type="term" value="F:metal ion binding"/>
    <property type="evidence" value="ECO:0007669"/>
    <property type="project" value="UniProtKB-KW"/>
</dbReference>
<protein>
    <submittedName>
        <fullName evidence="9">CBN-MUT-2 protein</fullName>
    </submittedName>
</protein>
<reference evidence="10" key="1">
    <citation type="submission" date="2011-07" db="EMBL/GenBank/DDBJ databases">
        <authorList>
            <consortium name="Caenorhabditis brenneri Sequencing and Analysis Consortium"/>
            <person name="Wilson R.K."/>
        </authorList>
    </citation>
    <scope>NUCLEOTIDE SEQUENCE [LARGE SCALE GENOMIC DNA]</scope>
    <source>
        <strain evidence="10">PB2801</strain>
    </source>
</reference>
<dbReference type="GO" id="GO:0050265">
    <property type="term" value="F:RNA uridylyltransferase activity"/>
    <property type="evidence" value="ECO:0007669"/>
    <property type="project" value="TreeGrafter"/>
</dbReference>
<evidence type="ECO:0000313" key="9">
    <source>
        <dbReference type="EMBL" id="EGT37583.1"/>
    </source>
</evidence>
<dbReference type="HOGENOM" id="CLU_050116_0_0_1"/>
<dbReference type="OMA" id="TWLFNIV"/>
<dbReference type="Gene3D" id="3.30.460.10">
    <property type="entry name" value="Beta Polymerase, domain 2"/>
    <property type="match status" value="1"/>
</dbReference>
<dbReference type="InParanoid" id="G0NU13"/>
<evidence type="ECO:0000256" key="1">
    <source>
        <dbReference type="ARBA" id="ARBA00001936"/>
    </source>
</evidence>
<dbReference type="InterPro" id="IPR002058">
    <property type="entry name" value="PAP_assoc"/>
</dbReference>
<evidence type="ECO:0000313" key="10">
    <source>
        <dbReference type="Proteomes" id="UP000008068"/>
    </source>
</evidence>
<organism evidence="10">
    <name type="scientific">Caenorhabditis brenneri</name>
    <name type="common">Nematode worm</name>
    <dbReference type="NCBI Taxonomy" id="135651"/>
    <lineage>
        <taxon>Eukaryota</taxon>
        <taxon>Metazoa</taxon>
        <taxon>Ecdysozoa</taxon>
        <taxon>Nematoda</taxon>
        <taxon>Chromadorea</taxon>
        <taxon>Rhabditida</taxon>
        <taxon>Rhabditina</taxon>
        <taxon>Rhabditomorpha</taxon>
        <taxon>Rhabditoidea</taxon>
        <taxon>Rhabditidae</taxon>
        <taxon>Peloderinae</taxon>
        <taxon>Caenorhabditis</taxon>
    </lineage>
</organism>
<keyword evidence="10" id="KW-1185">Reference proteome</keyword>
<dbReference type="SUPFAM" id="SSF81301">
    <property type="entry name" value="Nucleotidyltransferase"/>
    <property type="match status" value="1"/>
</dbReference>
<comment type="cofactor">
    <cofactor evidence="1">
        <name>Mn(2+)</name>
        <dbReference type="ChEBI" id="CHEBI:29035"/>
    </cofactor>
</comment>
<evidence type="ECO:0000256" key="3">
    <source>
        <dbReference type="ARBA" id="ARBA00022679"/>
    </source>
</evidence>
<dbReference type="eggNOG" id="KOG2277">
    <property type="taxonomic scope" value="Eukaryota"/>
</dbReference>
<dbReference type="PANTHER" id="PTHR12271:SF128">
    <property type="entry name" value="PAP-ASSOCIATED DOMAIN-CONTAINING PROTEIN"/>
    <property type="match status" value="1"/>
</dbReference>
<dbReference type="PANTHER" id="PTHR12271">
    <property type="entry name" value="POLY A POLYMERASE CID PAP -RELATED"/>
    <property type="match status" value="1"/>
</dbReference>
<dbReference type="GO" id="GO:1990817">
    <property type="term" value="F:poly(A) RNA polymerase activity"/>
    <property type="evidence" value="ECO:0007669"/>
    <property type="project" value="UniProtKB-ARBA"/>
</dbReference>
<dbReference type="STRING" id="135651.G0NU13"/>
<proteinExistence type="predicted"/>
<keyword evidence="5" id="KW-0460">Magnesium</keyword>
<evidence type="ECO:0000259" key="8">
    <source>
        <dbReference type="Pfam" id="PF22600"/>
    </source>
</evidence>
<dbReference type="Proteomes" id="UP000008068">
    <property type="component" value="Unassembled WGS sequence"/>
</dbReference>
<feature type="domain" description="PAP-associated" evidence="7">
    <location>
        <begin position="229"/>
        <end position="305"/>
    </location>
</feature>
<dbReference type="EMBL" id="GL379946">
    <property type="protein sequence ID" value="EGT37583.1"/>
    <property type="molecule type" value="Genomic_DNA"/>
</dbReference>
<dbReference type="Pfam" id="PF03828">
    <property type="entry name" value="PAP_assoc"/>
    <property type="match status" value="1"/>
</dbReference>
<dbReference type="OrthoDB" id="2274644at2759"/>
<name>G0NU13_CAEBE</name>
<sequence>MNNKEVENANSYKVHPNTERILHFRRTCAEIVHSNKLSFDCLSIDMVHEFKRVMQDQAELDRKIAFCEDLQSTIQRINPTWNFRIVPTGSSVTGLATRNSDLDVAIHIPQVARIVEEMCSGRLVTAEEKLVMWRECDDRFAPLCFVVKKWADSTGVKNPKDGGFNSYALVLLVIHFLQCGTSPPILPNLIKIYKGMNFIAQSEHDFPERLDLEAPFPKPLPTFSPNDASIAHLFFEFLNYYSGFKFDENYISIKDACVYSRSLIFVGNCSVCELFCFRKSSILPEAVRNQKQKQVYIEDPFDSHNPGRTVRSIRTLKKIFKMTIKKFNPNACSQDDNSSTNSDSNFKFPTLSDILNMSLSNQEEEDEEAQKEDENEEEEEEVQNVSVNGCNEFVEWR</sequence>
<feature type="compositionally biased region" description="Acidic residues" evidence="6">
    <location>
        <begin position="362"/>
        <end position="382"/>
    </location>
</feature>
<evidence type="ECO:0000259" key="7">
    <source>
        <dbReference type="Pfam" id="PF03828"/>
    </source>
</evidence>
<dbReference type="Pfam" id="PF22600">
    <property type="entry name" value="MTPAP-like_central"/>
    <property type="match status" value="1"/>
</dbReference>
<accession>G0NU13</accession>
<evidence type="ECO:0000256" key="6">
    <source>
        <dbReference type="SAM" id="MobiDB-lite"/>
    </source>
</evidence>
<gene>
    <name evidence="9" type="primary">Cbn-mut-2</name>
    <name evidence="9" type="ORF">CAEBREN_19979</name>
</gene>
<feature type="region of interest" description="Disordered" evidence="6">
    <location>
        <begin position="357"/>
        <end position="397"/>
    </location>
</feature>
<evidence type="ECO:0000256" key="4">
    <source>
        <dbReference type="ARBA" id="ARBA00022723"/>
    </source>
</evidence>
<dbReference type="GO" id="GO:0031123">
    <property type="term" value="P:RNA 3'-end processing"/>
    <property type="evidence" value="ECO:0007669"/>
    <property type="project" value="TreeGrafter"/>
</dbReference>
<dbReference type="AlphaFoldDB" id="G0NU13"/>
<feature type="domain" description="Poly(A) RNA polymerase mitochondrial-like central palm" evidence="8">
    <location>
        <begin position="42"/>
        <end position="114"/>
    </location>
</feature>
<dbReference type="Gene3D" id="1.10.1410.10">
    <property type="match status" value="1"/>
</dbReference>
<keyword evidence="3" id="KW-0808">Transferase</keyword>
<keyword evidence="4" id="KW-0479">Metal-binding</keyword>
<evidence type="ECO:0000256" key="2">
    <source>
        <dbReference type="ARBA" id="ARBA00001946"/>
    </source>
</evidence>
<dbReference type="InterPro" id="IPR054708">
    <property type="entry name" value="MTPAP-like_central"/>
</dbReference>
<dbReference type="InterPro" id="IPR043519">
    <property type="entry name" value="NT_sf"/>
</dbReference>
<dbReference type="SUPFAM" id="SSF81631">
    <property type="entry name" value="PAP/OAS1 substrate-binding domain"/>
    <property type="match status" value="1"/>
</dbReference>
<comment type="cofactor">
    <cofactor evidence="2">
        <name>Mg(2+)</name>
        <dbReference type="ChEBI" id="CHEBI:18420"/>
    </cofactor>
</comment>
<evidence type="ECO:0000256" key="5">
    <source>
        <dbReference type="ARBA" id="ARBA00022842"/>
    </source>
</evidence>